<feature type="compositionally biased region" description="Basic and acidic residues" evidence="6">
    <location>
        <begin position="217"/>
        <end position="231"/>
    </location>
</feature>
<dbReference type="PROSITE" id="PS50913">
    <property type="entry name" value="GRIP"/>
    <property type="match status" value="1"/>
</dbReference>
<feature type="coiled-coil region" evidence="5">
    <location>
        <begin position="314"/>
        <end position="369"/>
    </location>
</feature>
<sequence length="441" mass="50320">MQENEQQKLDLASQSSDQRMLQEQIVALKSSSARNIDVLERKVHSAQVEVDLLLSEKERLKHDYESYKVRVHSVLKQQKSKETPPTAPQDTTEINSLKQTLEQIHIKLSESQNILASREGELDLLQGDYDRLLRQQQESSDSAVEREARWKSRVKSLQQELASMRKQFADATRRISEQEGLVSAANQIEISSLKEEHQKTVVLLKEDVAHLERELLKARTDAKHRTEEKPETSTPRKLPISPLPHNYHRPALESHPSAVSSVDYRSVTREDGEGEENPDLSSVVSFEQILQSPTQIKSVTVLSDTVSLSSEVQLKQLESRFEAQSKQLEHLSEVARENEATTARLMDQNRVLKEEIRRLEKNQERQTSVANLEYLKNVVCKFATLPPCDEKQHLLPVLDTMLKLTPEERQTLETVALGENADEPQAASGWGSYLQRWSGMQ</sequence>
<evidence type="ECO:0000313" key="9">
    <source>
        <dbReference type="Proteomes" id="UP000007875"/>
    </source>
</evidence>
<dbReference type="Proteomes" id="UP000007875">
    <property type="component" value="Unassembled WGS sequence"/>
</dbReference>
<dbReference type="Ensembl" id="ENSCSAVT00000017297.1">
    <property type="protein sequence ID" value="ENSCSAVP00000017114.1"/>
    <property type="gene ID" value="ENSCSAVG00000010062.1"/>
</dbReference>
<dbReference type="SMART" id="SM00755">
    <property type="entry name" value="Grip"/>
    <property type="match status" value="1"/>
</dbReference>
<evidence type="ECO:0000256" key="5">
    <source>
        <dbReference type="SAM" id="Coils"/>
    </source>
</evidence>
<name>H2ZHP8_CIOSA</name>
<dbReference type="InterPro" id="IPR032023">
    <property type="entry name" value="GCC2_Rab_bind"/>
</dbReference>
<dbReference type="Gene3D" id="1.10.220.60">
    <property type="entry name" value="GRIP domain"/>
    <property type="match status" value="1"/>
</dbReference>
<keyword evidence="9" id="KW-1185">Reference proteome</keyword>
<dbReference type="GO" id="GO:0005737">
    <property type="term" value="C:cytoplasm"/>
    <property type="evidence" value="ECO:0007669"/>
    <property type="project" value="UniProtKB-SubCell"/>
</dbReference>
<reference evidence="9" key="1">
    <citation type="submission" date="2003-08" db="EMBL/GenBank/DDBJ databases">
        <authorList>
            <person name="Birren B."/>
            <person name="Nusbaum C."/>
            <person name="Abebe A."/>
            <person name="Abouelleil A."/>
            <person name="Adekoya E."/>
            <person name="Ait-zahra M."/>
            <person name="Allen N."/>
            <person name="Allen T."/>
            <person name="An P."/>
            <person name="Anderson M."/>
            <person name="Anderson S."/>
            <person name="Arachchi H."/>
            <person name="Armbruster J."/>
            <person name="Bachantsang P."/>
            <person name="Baldwin J."/>
            <person name="Barry A."/>
            <person name="Bayul T."/>
            <person name="Blitshsteyn B."/>
            <person name="Bloom T."/>
            <person name="Blye J."/>
            <person name="Boguslavskiy L."/>
            <person name="Borowsky M."/>
            <person name="Boukhgalter B."/>
            <person name="Brunache A."/>
            <person name="Butler J."/>
            <person name="Calixte N."/>
            <person name="Calvo S."/>
            <person name="Camarata J."/>
            <person name="Campo K."/>
            <person name="Chang J."/>
            <person name="Cheshatsang Y."/>
            <person name="Citroen M."/>
            <person name="Collymore A."/>
            <person name="Considine T."/>
            <person name="Cook A."/>
            <person name="Cooke P."/>
            <person name="Corum B."/>
            <person name="Cuomo C."/>
            <person name="David R."/>
            <person name="Dawoe T."/>
            <person name="Degray S."/>
            <person name="Dodge S."/>
            <person name="Dooley K."/>
            <person name="Dorje P."/>
            <person name="Dorjee K."/>
            <person name="Dorris L."/>
            <person name="Duffey N."/>
            <person name="Dupes A."/>
            <person name="Elkins T."/>
            <person name="Engels R."/>
            <person name="Erickson J."/>
            <person name="Farina A."/>
            <person name="Faro S."/>
            <person name="Ferreira P."/>
            <person name="Fischer H."/>
            <person name="Fitzgerald M."/>
            <person name="Foley K."/>
            <person name="Gage D."/>
            <person name="Galagan J."/>
            <person name="Gearin G."/>
            <person name="Gnerre S."/>
            <person name="Gnirke A."/>
            <person name="Goyette A."/>
            <person name="Graham J."/>
            <person name="Grandbois E."/>
            <person name="Gyaltsen K."/>
            <person name="Hafez N."/>
            <person name="Hagopian D."/>
            <person name="Hagos B."/>
            <person name="Hall J."/>
            <person name="Hatcher B."/>
            <person name="Heller A."/>
            <person name="Higgins H."/>
            <person name="Honan T."/>
            <person name="Horn A."/>
            <person name="Houde N."/>
            <person name="Hughes L."/>
            <person name="Hulme W."/>
            <person name="Husby E."/>
            <person name="Iliev I."/>
            <person name="Jaffe D."/>
            <person name="Jones C."/>
            <person name="Kamal M."/>
            <person name="Kamat A."/>
            <person name="Kamvysselis M."/>
            <person name="Karlsson E."/>
            <person name="Kells C."/>
            <person name="Kieu A."/>
            <person name="Kisner P."/>
            <person name="Kodira C."/>
            <person name="Kulbokas E."/>
            <person name="Labutti K."/>
            <person name="Lama D."/>
            <person name="Landers T."/>
            <person name="Leger J."/>
            <person name="Levine S."/>
            <person name="Lewis D."/>
            <person name="Lewis T."/>
            <person name="Lindblad-toh K."/>
            <person name="Liu X."/>
            <person name="Lokyitsang T."/>
            <person name="Lokyitsang Y."/>
            <person name="Lucien O."/>
            <person name="Lui A."/>
            <person name="Ma L.J."/>
            <person name="Mabbitt R."/>
            <person name="Macdonald J."/>
            <person name="Maclean C."/>
            <person name="Major J."/>
            <person name="Manning J."/>
            <person name="Marabella R."/>
            <person name="Maru K."/>
            <person name="Matthews C."/>
            <person name="Mauceli E."/>
            <person name="Mccarthy M."/>
            <person name="Mcdonough S."/>
            <person name="Mcghee T."/>
            <person name="Meldrim J."/>
            <person name="Meneus L."/>
            <person name="Mesirov J."/>
            <person name="Mihalev A."/>
            <person name="Mihova T."/>
            <person name="Mikkelsen T."/>
            <person name="Mlenga V."/>
            <person name="Moru K."/>
            <person name="Mozes J."/>
            <person name="Mulrain L."/>
            <person name="Munson G."/>
            <person name="Naylor J."/>
            <person name="Newes C."/>
            <person name="Nguyen C."/>
            <person name="Nguyen N."/>
            <person name="Nguyen T."/>
            <person name="Nicol R."/>
            <person name="Nielsen C."/>
            <person name="Nizzari M."/>
            <person name="Norbu C."/>
            <person name="Norbu N."/>
            <person name="O'donnell P."/>
            <person name="Okoawo O."/>
            <person name="O'leary S."/>
            <person name="Omotosho B."/>
            <person name="O'neill K."/>
            <person name="Osman S."/>
            <person name="Parker S."/>
            <person name="Perrin D."/>
            <person name="Phunkhang P."/>
            <person name="Piqani B."/>
            <person name="Purcell S."/>
            <person name="Rachupka T."/>
            <person name="Ramasamy U."/>
            <person name="Rameau R."/>
            <person name="Ray V."/>
            <person name="Raymond C."/>
            <person name="Retta R."/>
            <person name="Richardson S."/>
            <person name="Rise C."/>
            <person name="Rodriguez J."/>
            <person name="Rogers J."/>
            <person name="Rogov P."/>
            <person name="Rutman M."/>
            <person name="Schupbach R."/>
            <person name="Seaman C."/>
            <person name="Settipalli S."/>
            <person name="Sharpe T."/>
            <person name="Sheridan J."/>
            <person name="Sherpa N."/>
            <person name="Shi J."/>
            <person name="Smirnov S."/>
            <person name="Smith C."/>
            <person name="Sougnez C."/>
            <person name="Spencer B."/>
            <person name="Stalker J."/>
            <person name="Stange-thomann N."/>
            <person name="Stavropoulos S."/>
            <person name="Stetson K."/>
            <person name="Stone C."/>
            <person name="Stone S."/>
            <person name="Stubbs M."/>
            <person name="Talamas J."/>
            <person name="Tchuinga P."/>
            <person name="Tenzing P."/>
            <person name="Tesfaye S."/>
            <person name="Theodore J."/>
            <person name="Thoulutsang Y."/>
            <person name="Topham K."/>
            <person name="Towey S."/>
            <person name="Tsamla T."/>
            <person name="Tsomo N."/>
            <person name="Vallee D."/>
            <person name="Vassiliev H."/>
            <person name="Venkataraman V."/>
            <person name="Vinson J."/>
            <person name="Vo A."/>
            <person name="Wade C."/>
            <person name="Wang S."/>
            <person name="Wangchuk T."/>
            <person name="Wangdi T."/>
            <person name="Whittaker C."/>
            <person name="Wilkinson J."/>
            <person name="Wu Y."/>
            <person name="Wyman D."/>
            <person name="Yadav S."/>
            <person name="Yang S."/>
            <person name="Yang X."/>
            <person name="Yeager S."/>
            <person name="Yee E."/>
            <person name="Young G."/>
            <person name="Zainoun J."/>
            <person name="Zembeck L."/>
            <person name="Zimmer A."/>
            <person name="Zody M."/>
            <person name="Lander E."/>
        </authorList>
    </citation>
    <scope>NUCLEOTIDE SEQUENCE [LARGE SCALE GENOMIC DNA]</scope>
</reference>
<evidence type="ECO:0000256" key="2">
    <source>
        <dbReference type="ARBA" id="ARBA00022490"/>
    </source>
</evidence>
<keyword evidence="4 5" id="KW-0175">Coiled coil</keyword>
<reference evidence="8" key="3">
    <citation type="submission" date="2025-09" db="UniProtKB">
        <authorList>
            <consortium name="Ensembl"/>
        </authorList>
    </citation>
    <scope>IDENTIFICATION</scope>
</reference>
<keyword evidence="2" id="KW-0963">Cytoplasm</keyword>
<organism evidence="8 9">
    <name type="scientific">Ciona savignyi</name>
    <name type="common">Pacific transparent sea squirt</name>
    <dbReference type="NCBI Taxonomy" id="51511"/>
    <lineage>
        <taxon>Eukaryota</taxon>
        <taxon>Metazoa</taxon>
        <taxon>Chordata</taxon>
        <taxon>Tunicata</taxon>
        <taxon>Ascidiacea</taxon>
        <taxon>Phlebobranchia</taxon>
        <taxon>Cionidae</taxon>
        <taxon>Ciona</taxon>
    </lineage>
</organism>
<protein>
    <recommendedName>
        <fullName evidence="7">GRIP domain-containing protein</fullName>
    </recommendedName>
</protein>
<reference evidence="8" key="2">
    <citation type="submission" date="2025-08" db="UniProtKB">
        <authorList>
            <consortium name="Ensembl"/>
        </authorList>
    </citation>
    <scope>IDENTIFICATION</scope>
</reference>
<evidence type="ECO:0000256" key="4">
    <source>
        <dbReference type="ARBA" id="ARBA00023054"/>
    </source>
</evidence>
<dbReference type="GeneTree" id="ENSGT00950000183078"/>
<dbReference type="AlphaFoldDB" id="H2ZHP8"/>
<proteinExistence type="predicted"/>
<evidence type="ECO:0000313" key="8">
    <source>
        <dbReference type="Ensembl" id="ENSCSAVP00000017114.1"/>
    </source>
</evidence>
<feature type="coiled-coil region" evidence="5">
    <location>
        <begin position="36"/>
        <end position="70"/>
    </location>
</feature>
<feature type="region of interest" description="Disordered" evidence="6">
    <location>
        <begin position="217"/>
        <end position="280"/>
    </location>
</feature>
<comment type="subcellular location">
    <subcellularLocation>
        <location evidence="1">Cytoplasm</location>
    </subcellularLocation>
</comment>
<dbReference type="PANTHER" id="PTHR18902">
    <property type="entry name" value="NUCLEAR MITOTIC APPARATUS PROTEIN 1-RELATED"/>
    <property type="match status" value="1"/>
</dbReference>
<dbReference type="Pfam" id="PF16704">
    <property type="entry name" value="Rab_bind"/>
    <property type="match status" value="1"/>
</dbReference>
<dbReference type="PANTHER" id="PTHR18902:SF25">
    <property type="entry name" value="GRIP AND COILED-COIL DOMAIN-CONTAINING PROTEIN 2"/>
    <property type="match status" value="1"/>
</dbReference>
<accession>H2ZHP8</accession>
<evidence type="ECO:0000256" key="1">
    <source>
        <dbReference type="ARBA" id="ARBA00004496"/>
    </source>
</evidence>
<dbReference type="InterPro" id="IPR051841">
    <property type="entry name" value="MT-Golgi_org_protein"/>
</dbReference>
<evidence type="ECO:0000256" key="6">
    <source>
        <dbReference type="SAM" id="MobiDB-lite"/>
    </source>
</evidence>
<evidence type="ECO:0000259" key="7">
    <source>
        <dbReference type="PROSITE" id="PS50913"/>
    </source>
</evidence>
<evidence type="ECO:0000256" key="3">
    <source>
        <dbReference type="ARBA" id="ARBA00022553"/>
    </source>
</evidence>
<feature type="domain" description="GRIP" evidence="7">
    <location>
        <begin position="365"/>
        <end position="415"/>
    </location>
</feature>
<dbReference type="InterPro" id="IPR000237">
    <property type="entry name" value="GRIP_dom"/>
</dbReference>
<dbReference type="HOGENOM" id="CLU_020396_0_0_1"/>
<dbReference type="Pfam" id="PF01465">
    <property type="entry name" value="GRIP"/>
    <property type="match status" value="1"/>
</dbReference>
<keyword evidence="3" id="KW-0597">Phosphoprotein</keyword>